<dbReference type="PANTHER" id="PTHR12526">
    <property type="entry name" value="GLYCOSYLTRANSFERASE"/>
    <property type="match status" value="1"/>
</dbReference>
<protein>
    <submittedName>
        <fullName evidence="4">Glycosyl transferase family 1 domain-containing protein</fullName>
    </submittedName>
</protein>
<evidence type="ECO:0000313" key="4">
    <source>
        <dbReference type="WBParaSite" id="nRc.2.0.1.t12496-RA"/>
    </source>
</evidence>
<dbReference type="GO" id="GO:0016757">
    <property type="term" value="F:glycosyltransferase activity"/>
    <property type="evidence" value="ECO:0007669"/>
    <property type="project" value="UniProtKB-KW"/>
</dbReference>
<evidence type="ECO:0000256" key="1">
    <source>
        <dbReference type="ARBA" id="ARBA00022676"/>
    </source>
</evidence>
<keyword evidence="1" id="KW-0808">Transferase</keyword>
<evidence type="ECO:0000313" key="3">
    <source>
        <dbReference type="Proteomes" id="UP000887565"/>
    </source>
</evidence>
<dbReference type="Pfam" id="PF00534">
    <property type="entry name" value="Glycos_transf_1"/>
    <property type="match status" value="1"/>
</dbReference>
<feature type="domain" description="Glycosyl transferase family 1" evidence="2">
    <location>
        <begin position="54"/>
        <end position="143"/>
    </location>
</feature>
<sequence length="207" mass="23905">MDRQKIRTAIGCVSYDRFLLYIFVIYWRHHRFTQYKLDTPVVELLQLPLCEPKGRASRDGLPDYYATTHVTVIPSLYELFGLVAIELMRTGMLVITSAVRDSPYIFDQGRNGLLVPANDTEALSWAIIAMLNNEGWPSSQSRRKNMYLLKCSLILVLNADVIDSDFEKHKRNKETMNITVSLTICEKIDQFGKKSYPTEEEKAQWMS</sequence>
<dbReference type="InterPro" id="IPR001296">
    <property type="entry name" value="Glyco_trans_1"/>
</dbReference>
<dbReference type="WBParaSite" id="nRc.2.0.1.t12496-RA">
    <property type="protein sequence ID" value="nRc.2.0.1.t12496-RA"/>
    <property type="gene ID" value="nRc.2.0.1.g12496"/>
</dbReference>
<proteinExistence type="predicted"/>
<keyword evidence="3" id="KW-1185">Reference proteome</keyword>
<name>A0A915IGR1_ROMCU</name>
<dbReference type="AlphaFoldDB" id="A0A915IGR1"/>
<evidence type="ECO:0000259" key="2">
    <source>
        <dbReference type="Pfam" id="PF00534"/>
    </source>
</evidence>
<dbReference type="SUPFAM" id="SSF53756">
    <property type="entry name" value="UDP-Glycosyltransferase/glycogen phosphorylase"/>
    <property type="match status" value="1"/>
</dbReference>
<organism evidence="3 4">
    <name type="scientific">Romanomermis culicivorax</name>
    <name type="common">Nematode worm</name>
    <dbReference type="NCBI Taxonomy" id="13658"/>
    <lineage>
        <taxon>Eukaryota</taxon>
        <taxon>Metazoa</taxon>
        <taxon>Ecdysozoa</taxon>
        <taxon>Nematoda</taxon>
        <taxon>Enoplea</taxon>
        <taxon>Dorylaimia</taxon>
        <taxon>Mermithida</taxon>
        <taxon>Mermithoidea</taxon>
        <taxon>Mermithidae</taxon>
        <taxon>Romanomermis</taxon>
    </lineage>
</organism>
<reference evidence="4" key="1">
    <citation type="submission" date="2022-11" db="UniProtKB">
        <authorList>
            <consortium name="WormBaseParasite"/>
        </authorList>
    </citation>
    <scope>IDENTIFICATION</scope>
</reference>
<keyword evidence="1" id="KW-0328">Glycosyltransferase</keyword>
<dbReference type="Gene3D" id="3.40.50.2000">
    <property type="entry name" value="Glycogen Phosphorylase B"/>
    <property type="match status" value="1"/>
</dbReference>
<dbReference type="Proteomes" id="UP000887565">
    <property type="component" value="Unplaced"/>
</dbReference>
<accession>A0A915IGR1</accession>